<name>A0A382KAD7_9ZZZZ</name>
<organism evidence="1">
    <name type="scientific">marine metagenome</name>
    <dbReference type="NCBI Taxonomy" id="408172"/>
    <lineage>
        <taxon>unclassified sequences</taxon>
        <taxon>metagenomes</taxon>
        <taxon>ecological metagenomes</taxon>
    </lineage>
</organism>
<gene>
    <name evidence="1" type="ORF">METZ01_LOCUS274013</name>
</gene>
<proteinExistence type="predicted"/>
<protein>
    <submittedName>
        <fullName evidence="1">Uncharacterized protein</fullName>
    </submittedName>
</protein>
<sequence length="29" mass="3055">MASPSLNSSTADFSAASLSLTSEYGNLWF</sequence>
<dbReference type="EMBL" id="UINC01079297">
    <property type="protein sequence ID" value="SVC21159.1"/>
    <property type="molecule type" value="Genomic_DNA"/>
</dbReference>
<reference evidence="1" key="1">
    <citation type="submission" date="2018-05" db="EMBL/GenBank/DDBJ databases">
        <authorList>
            <person name="Lanie J.A."/>
            <person name="Ng W.-L."/>
            <person name="Kazmierczak K.M."/>
            <person name="Andrzejewski T.M."/>
            <person name="Davidsen T.M."/>
            <person name="Wayne K.J."/>
            <person name="Tettelin H."/>
            <person name="Glass J.I."/>
            <person name="Rusch D."/>
            <person name="Podicherti R."/>
            <person name="Tsui H.-C.T."/>
            <person name="Winkler M.E."/>
        </authorList>
    </citation>
    <scope>NUCLEOTIDE SEQUENCE</scope>
</reference>
<evidence type="ECO:0000313" key="1">
    <source>
        <dbReference type="EMBL" id="SVC21159.1"/>
    </source>
</evidence>
<accession>A0A382KAD7</accession>
<feature type="non-terminal residue" evidence="1">
    <location>
        <position position="29"/>
    </location>
</feature>
<dbReference type="AlphaFoldDB" id="A0A382KAD7"/>